<sequence length="147" mass="15867">MSNDTRLGVDPLNWMAPGGPSAQHVAAVQNDTTPTGDTPPASPMPRGGVFLSAETPLKENPMSKDKVKIKQTLDTAQVVAHLEDLADSLKSGIVRVDDGTNSVVLCAGDIMNFEMKIGRKKDRARCSIELEWDDDGSKLESFKISDK</sequence>
<dbReference type="HOGENOM" id="CLU_1774399_0_0_7"/>
<dbReference type="STRING" id="643562.Daes_1183"/>
<feature type="region of interest" description="Disordered" evidence="1">
    <location>
        <begin position="16"/>
        <end position="64"/>
    </location>
</feature>
<evidence type="ECO:0000313" key="4">
    <source>
        <dbReference type="Proteomes" id="UP000002191"/>
    </source>
</evidence>
<keyword evidence="4" id="KW-1185">Reference proteome</keyword>
<dbReference type="AlphaFoldDB" id="E6VU05"/>
<dbReference type="Pfam" id="PF20068">
    <property type="entry name" value="Amphi-Trp"/>
    <property type="match status" value="1"/>
</dbReference>
<reference evidence="4" key="1">
    <citation type="submission" date="2010-12" db="EMBL/GenBank/DDBJ databases">
        <title>Complete sequence of Desulfovibrio aespoeensis Aspo-2.</title>
        <authorList>
            <consortium name="US DOE Joint Genome Institute"/>
            <person name="Lucas S."/>
            <person name="Copeland A."/>
            <person name="Lapidus A."/>
            <person name="Cheng J.-F."/>
            <person name="Goodwin L."/>
            <person name="Pitluck S."/>
            <person name="Chertkov O."/>
            <person name="Misra M."/>
            <person name="Detter J.C."/>
            <person name="Han C."/>
            <person name="Tapia R."/>
            <person name="Land M."/>
            <person name="Hauser L."/>
            <person name="Kyrpides N."/>
            <person name="Ivanova N."/>
            <person name="Ovchinnikova G."/>
            <person name="Pedersen K."/>
            <person name="Jagevall S."/>
            <person name="Hazen T."/>
            <person name="Woyke T."/>
        </authorList>
    </citation>
    <scope>NUCLEOTIDE SEQUENCE [LARGE SCALE GENOMIC DNA]</scope>
    <source>
        <strain evidence="4">ATCC 700646 / DSM 10631 / Aspo-2</strain>
    </source>
</reference>
<evidence type="ECO:0000313" key="3">
    <source>
        <dbReference type="EMBL" id="ADU62198.1"/>
    </source>
</evidence>
<dbReference type="eggNOG" id="ENOG50318BV">
    <property type="taxonomic scope" value="Bacteria"/>
</dbReference>
<dbReference type="InterPro" id="IPR027598">
    <property type="entry name" value="Amphi-Trp_dom"/>
</dbReference>
<dbReference type="KEGG" id="das:Daes_1183"/>
<evidence type="ECO:0000259" key="2">
    <source>
        <dbReference type="Pfam" id="PF20068"/>
    </source>
</evidence>
<protein>
    <recommendedName>
        <fullName evidence="2">Amphi-Trp domain-containing protein</fullName>
    </recommendedName>
</protein>
<organism evidence="3 4">
    <name type="scientific">Pseudodesulfovibrio aespoeensis (strain ATCC 700646 / DSM 10631 / Aspo-2)</name>
    <name type="common">Desulfovibrio aespoeensis</name>
    <dbReference type="NCBI Taxonomy" id="643562"/>
    <lineage>
        <taxon>Bacteria</taxon>
        <taxon>Pseudomonadati</taxon>
        <taxon>Thermodesulfobacteriota</taxon>
        <taxon>Desulfovibrionia</taxon>
        <taxon>Desulfovibrionales</taxon>
        <taxon>Desulfovibrionaceae</taxon>
    </lineage>
</organism>
<accession>E6VU05</accession>
<reference evidence="3 4" key="2">
    <citation type="journal article" date="2014" name="Genome Announc.">
        <title>Complete Genome Sequence of the Subsurface, Mesophilic Sulfate-Reducing Bacterium Desulfovibrio aespoeensis Aspo-2.</title>
        <authorList>
            <person name="Pedersen K."/>
            <person name="Bengtsson A."/>
            <person name="Edlund J."/>
            <person name="Rabe L."/>
            <person name="Hazen T."/>
            <person name="Chakraborty R."/>
            <person name="Goodwin L."/>
            <person name="Shapiro N."/>
        </authorList>
    </citation>
    <scope>NUCLEOTIDE SEQUENCE [LARGE SCALE GENOMIC DNA]</scope>
    <source>
        <strain evidence="4">ATCC 700646 / DSM 10631 / Aspo-2</strain>
    </source>
</reference>
<dbReference type="EMBL" id="CP002431">
    <property type="protein sequence ID" value="ADU62198.1"/>
    <property type="molecule type" value="Genomic_DNA"/>
</dbReference>
<dbReference type="Proteomes" id="UP000002191">
    <property type="component" value="Chromosome"/>
</dbReference>
<gene>
    <name evidence="3" type="ordered locus">Daes_1183</name>
</gene>
<feature type="domain" description="Amphi-Trp" evidence="2">
    <location>
        <begin position="66"/>
        <end position="143"/>
    </location>
</feature>
<proteinExistence type="predicted"/>
<name>E6VU05_PSEA9</name>
<dbReference type="NCBIfam" id="TIGR04354">
    <property type="entry name" value="amphi-Trp"/>
    <property type="match status" value="1"/>
</dbReference>
<evidence type="ECO:0000256" key="1">
    <source>
        <dbReference type="SAM" id="MobiDB-lite"/>
    </source>
</evidence>